<dbReference type="PANTHER" id="PTHR36156:SF2">
    <property type="entry name" value="CUPIN TYPE-2 DOMAIN-CONTAINING PROTEIN"/>
    <property type="match status" value="1"/>
</dbReference>
<dbReference type="InterPro" id="IPR047142">
    <property type="entry name" value="OryJ/VirC-like"/>
</dbReference>
<dbReference type="PANTHER" id="PTHR36156">
    <property type="entry name" value="SLR2101 PROTEIN"/>
    <property type="match status" value="1"/>
</dbReference>
<dbReference type="InterPro" id="IPR011051">
    <property type="entry name" value="RmlC_Cupin_sf"/>
</dbReference>
<dbReference type="InterPro" id="IPR013096">
    <property type="entry name" value="Cupin_2"/>
</dbReference>
<reference evidence="2" key="1">
    <citation type="submission" date="2016-03" db="EMBL/GenBank/DDBJ databases">
        <title>Draft genome sequence of Rosellinia necatrix.</title>
        <authorList>
            <person name="Kanematsu S."/>
        </authorList>
    </citation>
    <scope>NUCLEOTIDE SEQUENCE [LARGE SCALE GENOMIC DNA]</scope>
    <source>
        <strain evidence="2">W97</strain>
    </source>
</reference>
<evidence type="ECO:0000313" key="3">
    <source>
        <dbReference type="Proteomes" id="UP000054516"/>
    </source>
</evidence>
<dbReference type="Gene3D" id="2.60.120.10">
    <property type="entry name" value="Jelly Rolls"/>
    <property type="match status" value="1"/>
</dbReference>
<evidence type="ECO:0000259" key="1">
    <source>
        <dbReference type="Pfam" id="PF07883"/>
    </source>
</evidence>
<organism evidence="2">
    <name type="scientific">Rosellinia necatrix</name>
    <name type="common">White root-rot fungus</name>
    <dbReference type="NCBI Taxonomy" id="77044"/>
    <lineage>
        <taxon>Eukaryota</taxon>
        <taxon>Fungi</taxon>
        <taxon>Dikarya</taxon>
        <taxon>Ascomycota</taxon>
        <taxon>Pezizomycotina</taxon>
        <taxon>Sordariomycetes</taxon>
        <taxon>Xylariomycetidae</taxon>
        <taxon>Xylariales</taxon>
        <taxon>Xylariaceae</taxon>
        <taxon>Rosellinia</taxon>
    </lineage>
</organism>
<dbReference type="EMBL" id="DF977475">
    <property type="protein sequence ID" value="GAP88231.1"/>
    <property type="molecule type" value="Genomic_DNA"/>
</dbReference>
<dbReference type="Proteomes" id="UP000054516">
    <property type="component" value="Unassembled WGS sequence"/>
</dbReference>
<dbReference type="SUPFAM" id="SSF51182">
    <property type="entry name" value="RmlC-like cupins"/>
    <property type="match status" value="1"/>
</dbReference>
<accession>A0A1W2TJ52</accession>
<name>A0A1W2TJ52_ROSNE</name>
<keyword evidence="3" id="KW-1185">Reference proteome</keyword>
<dbReference type="CDD" id="cd02231">
    <property type="entry name" value="cupin_BLL6423-like"/>
    <property type="match status" value="1"/>
</dbReference>
<gene>
    <name evidence="2" type="ORF">SAMD00023353_3000220</name>
</gene>
<dbReference type="OMA" id="FDMGYLM"/>
<dbReference type="InterPro" id="IPR014710">
    <property type="entry name" value="RmlC-like_jellyroll"/>
</dbReference>
<proteinExistence type="predicted"/>
<sequence length="195" mass="21205">MSRSGPCTGFPAPGLRKTNRYITGHNSNGDPVFLQSDNGDHQTVMIGGAAAQNIFYSSYKTPIELTGNEDLELAKKNPSLHIPNGSVVRMIDFAPGVESNLHRSLSLVIGTVCEGTMEITLGSGEKRTMVPGDVSINRACMHKWRNPSETAPARMLYVLLDVAPVIVNGKALDFDMGYLMQEYADYEDGQGPKKD</sequence>
<evidence type="ECO:0000313" key="2">
    <source>
        <dbReference type="EMBL" id="GAP88231.1"/>
    </source>
</evidence>
<dbReference type="AlphaFoldDB" id="A0A1W2TJ52"/>
<feature type="domain" description="Cupin type-2" evidence="1">
    <location>
        <begin position="91"/>
        <end position="158"/>
    </location>
</feature>
<protein>
    <submittedName>
        <fullName evidence="2">Putative cupin domain-containing protein</fullName>
    </submittedName>
</protein>
<dbReference type="OrthoDB" id="5840532at2759"/>
<dbReference type="Pfam" id="PF07883">
    <property type="entry name" value="Cupin_2"/>
    <property type="match status" value="1"/>
</dbReference>